<name>G0LNB0_HALWC</name>
<dbReference type="Proteomes" id="UP000007954">
    <property type="component" value="Plasmid PL100"/>
</dbReference>
<dbReference type="OrthoDB" id="376687at2157"/>
<dbReference type="EMBL" id="FR746100">
    <property type="protein sequence ID" value="CCC41916.1"/>
    <property type="molecule type" value="Genomic_DNA"/>
</dbReference>
<protein>
    <submittedName>
        <fullName evidence="1">Uncharacterized protein</fullName>
    </submittedName>
</protein>
<evidence type="ECO:0000313" key="1">
    <source>
        <dbReference type="EMBL" id="CCC41916.1"/>
    </source>
</evidence>
<accession>G0LNB0</accession>
<organism evidence="1 2">
    <name type="scientific">Haloquadratum walsbyi (strain DSM 16854 / JCM 12705 / C23)</name>
    <dbReference type="NCBI Taxonomy" id="768065"/>
    <lineage>
        <taxon>Archaea</taxon>
        <taxon>Methanobacteriati</taxon>
        <taxon>Methanobacteriota</taxon>
        <taxon>Stenosarchaea group</taxon>
        <taxon>Halobacteria</taxon>
        <taxon>Halobacteriales</taxon>
        <taxon>Haloferacaceae</taxon>
        <taxon>Haloquadratum</taxon>
    </lineage>
</organism>
<dbReference type="HOGENOM" id="CLU_1792098_0_0_2"/>
<proteinExistence type="predicted"/>
<keyword evidence="1" id="KW-0614">Plasmid</keyword>
<evidence type="ECO:0000313" key="2">
    <source>
        <dbReference type="Proteomes" id="UP000007954"/>
    </source>
</evidence>
<sequence length="144" mass="16434">MQPFTLTRVLCRTDLMRGQITLLKILYERDEPFNRTELAAKLRGEIHQNPERSLTGVLGAFGKRINETEEVPGNPGISAFIKRERIDGETHYILRSEAQKAVENVPVLMERFDEPWQSLLESGTRIEAVDLVPRVDEQSILSDS</sequence>
<dbReference type="KEGG" id="hwc:Hqrw_5040"/>
<dbReference type="AlphaFoldDB" id="G0LNB0"/>
<geneLocation type="plasmid" evidence="1 2">
    <name>PL100</name>
</geneLocation>
<reference evidence="1 2" key="1">
    <citation type="journal article" date="2011" name="PLoS ONE">
        <title>Haloquadratum walsbyi: limited diversity in a global pond.</title>
        <authorList>
            <person name="Dyall-Smith M."/>
            <person name="Pfeiffer F."/>
            <person name="Klee K."/>
            <person name="Palm P."/>
            <person name="Gross K."/>
            <person name="Schuster S.C."/>
            <person name="Rampp M."/>
            <person name="Oesterhelt D."/>
        </authorList>
    </citation>
    <scope>NUCLEOTIDE SEQUENCE [LARGE SCALE GENOMIC DNA]</scope>
    <source>
        <strain evidence="2">DSM 16854 / JCM 12705 / C23</strain>
        <plasmid evidence="2">Plasmid PL100</plasmid>
    </source>
</reference>
<gene>
    <name evidence="1" type="ordered locus">Hqrw_5040</name>
</gene>